<keyword evidence="1 3" id="KW-0378">Hydrolase</keyword>
<dbReference type="EMBL" id="KZ293418">
    <property type="protein sequence ID" value="PBK75161.1"/>
    <property type="molecule type" value="Genomic_DNA"/>
</dbReference>
<evidence type="ECO:0000259" key="2">
    <source>
        <dbReference type="Pfam" id="PF20434"/>
    </source>
</evidence>
<dbReference type="SUPFAM" id="SSF53474">
    <property type="entry name" value="alpha/beta-Hydrolases"/>
    <property type="match status" value="1"/>
</dbReference>
<dbReference type="InterPro" id="IPR029058">
    <property type="entry name" value="AB_hydrolase_fold"/>
</dbReference>
<dbReference type="Gene3D" id="3.40.50.1820">
    <property type="entry name" value="alpha/beta hydrolase"/>
    <property type="match status" value="1"/>
</dbReference>
<dbReference type="PANTHER" id="PTHR48081:SF3">
    <property type="entry name" value="ALPHA_BETA HYDROLASE FOLD-3 DOMAIN-CONTAINING PROTEIN"/>
    <property type="match status" value="1"/>
</dbReference>
<dbReference type="AlphaFoldDB" id="A0A2H3BWA9"/>
<feature type="domain" description="BD-FAE-like" evidence="2">
    <location>
        <begin position="22"/>
        <end position="139"/>
    </location>
</feature>
<protein>
    <submittedName>
        <fullName evidence="3">Alpha/beta-hydrolase</fullName>
    </submittedName>
</protein>
<name>A0A2H3BWA9_9AGAR</name>
<sequence length="403" mass="44582">MTDDAYSTIVYKTIGDLKLHFDLYHPRLETHPQSAKVPAVIYFHGGGLTVGNRRSWFPYWLCKRVNATGIAFVCADYRLIPSGSTTGYEILQDIKDLFAFLPAKDFNTSGVVSYQIDRDAMGVAGTSSGGLCAYLAAIHAYPRPRAVLSMYGMGGNFFTSHYITLKTAPFFRGRELLDPSNFTDHIFPSSATSSPIADSPLEYHPATSPTPGYPANPRMFLARLYLQLGIFLDYYTGAHEPSLSATLRTRAPPIPIDEFTLKHNILFPQMNVTGAWPPTLFVHGAIDTAVPADESRHLHYSLLDAGVNSELVVIDGMEHSFDYAPDSEEKLGTLFDRIAIFFGDKLNANIGPPIGAVDVASFAERYTEVYRAYREPMYSGTMKFGDLRGATILQVGRHETYAV</sequence>
<organism evidence="3 4">
    <name type="scientific">Armillaria solidipes</name>
    <dbReference type="NCBI Taxonomy" id="1076256"/>
    <lineage>
        <taxon>Eukaryota</taxon>
        <taxon>Fungi</taxon>
        <taxon>Dikarya</taxon>
        <taxon>Basidiomycota</taxon>
        <taxon>Agaricomycotina</taxon>
        <taxon>Agaricomycetes</taxon>
        <taxon>Agaricomycetidae</taxon>
        <taxon>Agaricales</taxon>
        <taxon>Marasmiineae</taxon>
        <taxon>Physalacriaceae</taxon>
        <taxon>Armillaria</taxon>
    </lineage>
</organism>
<evidence type="ECO:0000256" key="1">
    <source>
        <dbReference type="ARBA" id="ARBA00022801"/>
    </source>
</evidence>
<dbReference type="InterPro" id="IPR050300">
    <property type="entry name" value="GDXG_lipolytic_enzyme"/>
</dbReference>
<dbReference type="PANTHER" id="PTHR48081">
    <property type="entry name" value="AB HYDROLASE SUPERFAMILY PROTEIN C4A8.06C"/>
    <property type="match status" value="1"/>
</dbReference>
<accession>A0A2H3BWA9</accession>
<evidence type="ECO:0000313" key="4">
    <source>
        <dbReference type="Proteomes" id="UP000218334"/>
    </source>
</evidence>
<dbReference type="STRING" id="1076256.A0A2H3BWA9"/>
<gene>
    <name evidence="3" type="ORF">ARMSODRAFT_1000814</name>
</gene>
<reference evidence="4" key="1">
    <citation type="journal article" date="2017" name="Nat. Ecol. Evol.">
        <title>Genome expansion and lineage-specific genetic innovations in the forest pathogenic fungi Armillaria.</title>
        <authorList>
            <person name="Sipos G."/>
            <person name="Prasanna A.N."/>
            <person name="Walter M.C."/>
            <person name="O'Connor E."/>
            <person name="Balint B."/>
            <person name="Krizsan K."/>
            <person name="Kiss B."/>
            <person name="Hess J."/>
            <person name="Varga T."/>
            <person name="Slot J."/>
            <person name="Riley R."/>
            <person name="Boka B."/>
            <person name="Rigling D."/>
            <person name="Barry K."/>
            <person name="Lee J."/>
            <person name="Mihaltcheva S."/>
            <person name="LaButti K."/>
            <person name="Lipzen A."/>
            <person name="Waldron R."/>
            <person name="Moloney N.M."/>
            <person name="Sperisen C."/>
            <person name="Kredics L."/>
            <person name="Vagvoelgyi C."/>
            <person name="Patrignani A."/>
            <person name="Fitzpatrick D."/>
            <person name="Nagy I."/>
            <person name="Doyle S."/>
            <person name="Anderson J.B."/>
            <person name="Grigoriev I.V."/>
            <person name="Gueldener U."/>
            <person name="Muensterkoetter M."/>
            <person name="Nagy L.G."/>
        </authorList>
    </citation>
    <scope>NUCLEOTIDE SEQUENCE [LARGE SCALE GENOMIC DNA]</scope>
    <source>
        <strain evidence="4">28-4</strain>
    </source>
</reference>
<dbReference type="InterPro" id="IPR049492">
    <property type="entry name" value="BD-FAE-like_dom"/>
</dbReference>
<dbReference type="Pfam" id="PF20434">
    <property type="entry name" value="BD-FAE"/>
    <property type="match status" value="1"/>
</dbReference>
<keyword evidence="4" id="KW-1185">Reference proteome</keyword>
<dbReference type="GO" id="GO:0016787">
    <property type="term" value="F:hydrolase activity"/>
    <property type="evidence" value="ECO:0007669"/>
    <property type="project" value="UniProtKB-KW"/>
</dbReference>
<dbReference type="Proteomes" id="UP000218334">
    <property type="component" value="Unassembled WGS sequence"/>
</dbReference>
<evidence type="ECO:0000313" key="3">
    <source>
        <dbReference type="EMBL" id="PBK75161.1"/>
    </source>
</evidence>
<proteinExistence type="predicted"/>